<dbReference type="GO" id="GO:0003677">
    <property type="term" value="F:DNA binding"/>
    <property type="evidence" value="ECO:0007669"/>
    <property type="project" value="InterPro"/>
</dbReference>
<dbReference type="EMBL" id="MT119360">
    <property type="protein sequence ID" value="QIQ66208.1"/>
    <property type="molecule type" value="Genomic_DNA"/>
</dbReference>
<dbReference type="GO" id="GO:0006260">
    <property type="term" value="P:DNA replication"/>
    <property type="evidence" value="ECO:0007669"/>
    <property type="project" value="InterPro"/>
</dbReference>
<dbReference type="Gene3D" id="3.90.580.10">
    <property type="entry name" value="Zinc finger, CHC2-type domain"/>
    <property type="match status" value="1"/>
</dbReference>
<sequence>MDAKKVVEMLNDRDIFDLLEELGGQPIERGNTIDALTICHGGHKHKLTYYKESKSFQCWTNCGHMSIFDMVAKVIDGEFIDALRFIVKKYNLHDNDYQIGFTFEKVEDPGKKLLEKMKGVEMPTFMKLNSDILKDFYPFYHQLWINDGISIESMKKYKIKYSIENNQIIIPHFDKNGNLIGVRARNLNKKEIDEGKKYMPIFHDGKVLKHMTGANLYGLYENRENIEKDKKLILFESEKSVLQLNSMLPEHSIGVCVSGSSLTQYQLELIKELNIDEVIIGVDKEFSEVGTEKEKLYAEKILRVFKRKLAPYVRVSVLWDLENDIEEKDSPTDKGKEIFLKLFKNRIYI</sequence>
<keyword evidence="2" id="KW-1185">Reference proteome</keyword>
<dbReference type="SUPFAM" id="SSF57783">
    <property type="entry name" value="Zinc beta-ribbon"/>
    <property type="match status" value="1"/>
</dbReference>
<protein>
    <recommendedName>
        <fullName evidence="3">DNA primase</fullName>
    </recommendedName>
</protein>
<organism evidence="1 2">
    <name type="scientific">Enterococcus phage nattely</name>
    <dbReference type="NCBI Taxonomy" id="2719593"/>
    <lineage>
        <taxon>Viruses</taxon>
        <taxon>Duplodnaviria</taxon>
        <taxon>Heunggongvirae</taxon>
        <taxon>Uroviricota</taxon>
        <taxon>Caudoviricetes</taxon>
        <taxon>Andrewesvirinae</taxon>
        <taxon>Vipetofemvirus</taxon>
        <taxon>Vipetofemvirus nattely</taxon>
    </lineage>
</organism>
<gene>
    <name evidence="1" type="ORF">nattely_41</name>
</gene>
<evidence type="ECO:0008006" key="3">
    <source>
        <dbReference type="Google" id="ProtNLM"/>
    </source>
</evidence>
<dbReference type="InterPro" id="IPR036977">
    <property type="entry name" value="DNA_primase_Znf_CHC2"/>
</dbReference>
<proteinExistence type="predicted"/>
<evidence type="ECO:0000313" key="1">
    <source>
        <dbReference type="EMBL" id="QIQ66208.1"/>
    </source>
</evidence>
<evidence type="ECO:0000313" key="2">
    <source>
        <dbReference type="Proteomes" id="UP000501773"/>
    </source>
</evidence>
<dbReference type="Proteomes" id="UP000501773">
    <property type="component" value="Segment"/>
</dbReference>
<dbReference type="SUPFAM" id="SSF56731">
    <property type="entry name" value="DNA primase core"/>
    <property type="match status" value="1"/>
</dbReference>
<reference evidence="2" key="1">
    <citation type="submission" date="2020-02" db="EMBL/GenBank/DDBJ databases">
        <authorList>
            <person name="Olsen N.S."/>
            <person name="Forero-Junco L."/>
            <person name="Kot W."/>
            <person name="Hansen L.H."/>
        </authorList>
    </citation>
    <scope>NUCLEOTIDE SEQUENCE [LARGE SCALE GENOMIC DNA]</scope>
</reference>
<accession>A0A6G9LL12</accession>
<dbReference type="GO" id="GO:0008270">
    <property type="term" value="F:zinc ion binding"/>
    <property type="evidence" value="ECO:0007669"/>
    <property type="project" value="InterPro"/>
</dbReference>
<dbReference type="Gene3D" id="3.40.1360.10">
    <property type="match status" value="1"/>
</dbReference>
<name>A0A6G9LL12_9CAUD</name>